<accession>A0ABQ2L7U4</accession>
<name>A0ABQ2L7U4_9PROT</name>
<dbReference type="PANTHER" id="PTHR46889:SF4">
    <property type="entry name" value="TRANSPOSASE INSO FOR INSERTION SEQUENCE ELEMENT IS911B-RELATED"/>
    <property type="match status" value="1"/>
</dbReference>
<proteinExistence type="predicted"/>
<evidence type="ECO:0000313" key="3">
    <source>
        <dbReference type="Proteomes" id="UP000602381"/>
    </source>
</evidence>
<protein>
    <recommendedName>
        <fullName evidence="1">Integrase catalytic domain-containing protein</fullName>
    </recommendedName>
</protein>
<dbReference type="EMBL" id="BMOV01000001">
    <property type="protein sequence ID" value="GGO06326.1"/>
    <property type="molecule type" value="Genomic_DNA"/>
</dbReference>
<gene>
    <name evidence="2" type="ORF">GCM10007972_04580</name>
</gene>
<dbReference type="Proteomes" id="UP000602381">
    <property type="component" value="Unassembled WGS sequence"/>
</dbReference>
<reference evidence="3" key="1">
    <citation type="journal article" date="2019" name="Int. J. Syst. Evol. Microbiol.">
        <title>The Global Catalogue of Microorganisms (GCM) 10K type strain sequencing project: providing services to taxonomists for standard genome sequencing and annotation.</title>
        <authorList>
            <consortium name="The Broad Institute Genomics Platform"/>
            <consortium name="The Broad Institute Genome Sequencing Center for Infectious Disease"/>
            <person name="Wu L."/>
            <person name="Ma J."/>
        </authorList>
    </citation>
    <scope>NUCLEOTIDE SEQUENCE [LARGE SCALE GENOMIC DNA]</scope>
    <source>
        <strain evidence="3">JCM 17843</strain>
    </source>
</reference>
<dbReference type="InterPro" id="IPR012337">
    <property type="entry name" value="RNaseH-like_sf"/>
</dbReference>
<evidence type="ECO:0000259" key="1">
    <source>
        <dbReference type="Pfam" id="PF13333"/>
    </source>
</evidence>
<dbReference type="SUPFAM" id="SSF53098">
    <property type="entry name" value="Ribonuclease H-like"/>
    <property type="match status" value="1"/>
</dbReference>
<evidence type="ECO:0000313" key="2">
    <source>
        <dbReference type="EMBL" id="GGO06326.1"/>
    </source>
</evidence>
<dbReference type="InterPro" id="IPR001584">
    <property type="entry name" value="Integrase_cat-core"/>
</dbReference>
<keyword evidence="3" id="KW-1185">Reference proteome</keyword>
<feature type="domain" description="Integrase catalytic" evidence="1">
    <location>
        <begin position="20"/>
        <end position="74"/>
    </location>
</feature>
<dbReference type="Pfam" id="PF13333">
    <property type="entry name" value="rve_2"/>
    <property type="match status" value="1"/>
</dbReference>
<dbReference type="InterPro" id="IPR050900">
    <property type="entry name" value="Transposase_IS3/IS150/IS904"/>
</dbReference>
<dbReference type="PANTHER" id="PTHR46889">
    <property type="entry name" value="TRANSPOSASE INSF FOR INSERTION SEQUENCE IS3B-RELATED"/>
    <property type="match status" value="1"/>
</dbReference>
<comment type="caution">
    <text evidence="2">The sequence shown here is derived from an EMBL/GenBank/DDBJ whole genome shotgun (WGS) entry which is preliminary data.</text>
</comment>
<organism evidence="2 3">
    <name type="scientific">Iodidimonas muriae</name>
    <dbReference type="NCBI Taxonomy" id="261467"/>
    <lineage>
        <taxon>Bacteria</taxon>
        <taxon>Pseudomonadati</taxon>
        <taxon>Pseudomonadota</taxon>
        <taxon>Alphaproteobacteria</taxon>
        <taxon>Iodidimonadales</taxon>
        <taxon>Iodidimonadaceae</taxon>
        <taxon>Iodidimonas</taxon>
    </lineage>
</organism>
<sequence>MWLHELEKDGERWRGLAAVETFFKSLKAELIWRHAWATRRETEAALFQYINGFYNPRRRHSALGWKSPLAFERKAA</sequence>